<feature type="transmembrane region" description="Helical" evidence="1">
    <location>
        <begin position="794"/>
        <end position="813"/>
    </location>
</feature>
<feature type="transmembrane region" description="Helical" evidence="1">
    <location>
        <begin position="261"/>
        <end position="279"/>
    </location>
</feature>
<feature type="transmembrane region" description="Helical" evidence="1">
    <location>
        <begin position="581"/>
        <end position="598"/>
    </location>
</feature>
<feature type="transmembrane region" description="Helical" evidence="1">
    <location>
        <begin position="552"/>
        <end position="569"/>
    </location>
</feature>
<organism evidence="2 3">
    <name type="scientific">Streptomyces changanensis</name>
    <dbReference type="NCBI Taxonomy" id="2964669"/>
    <lineage>
        <taxon>Bacteria</taxon>
        <taxon>Bacillati</taxon>
        <taxon>Actinomycetota</taxon>
        <taxon>Actinomycetes</taxon>
        <taxon>Kitasatosporales</taxon>
        <taxon>Streptomycetaceae</taxon>
        <taxon>Streptomyces</taxon>
    </lineage>
</organism>
<evidence type="ECO:0000313" key="2">
    <source>
        <dbReference type="EMBL" id="UUS33924.1"/>
    </source>
</evidence>
<evidence type="ECO:0000313" key="3">
    <source>
        <dbReference type="Proteomes" id="UP001060150"/>
    </source>
</evidence>
<keyword evidence="1" id="KW-1133">Transmembrane helix</keyword>
<feature type="transmembrane region" description="Helical" evidence="1">
    <location>
        <begin position="515"/>
        <end position="532"/>
    </location>
</feature>
<feature type="transmembrane region" description="Helical" evidence="1">
    <location>
        <begin position="604"/>
        <end position="623"/>
    </location>
</feature>
<protein>
    <recommendedName>
        <fullName evidence="4">Integral membrane protein</fullName>
    </recommendedName>
</protein>
<feature type="transmembrane region" description="Helical" evidence="1">
    <location>
        <begin position="825"/>
        <end position="848"/>
    </location>
</feature>
<feature type="transmembrane region" description="Helical" evidence="1">
    <location>
        <begin position="456"/>
        <end position="474"/>
    </location>
</feature>
<proteinExistence type="predicted"/>
<feature type="transmembrane region" description="Helical" evidence="1">
    <location>
        <begin position="20"/>
        <end position="40"/>
    </location>
</feature>
<feature type="transmembrane region" description="Helical" evidence="1">
    <location>
        <begin position="757"/>
        <end position="782"/>
    </location>
</feature>
<keyword evidence="1" id="KW-0812">Transmembrane</keyword>
<feature type="transmembrane region" description="Helical" evidence="1">
    <location>
        <begin position="349"/>
        <end position="371"/>
    </location>
</feature>
<feature type="transmembrane region" description="Helical" evidence="1">
    <location>
        <begin position="299"/>
        <end position="317"/>
    </location>
</feature>
<evidence type="ECO:0000256" key="1">
    <source>
        <dbReference type="SAM" id="Phobius"/>
    </source>
</evidence>
<evidence type="ECO:0008006" key="4">
    <source>
        <dbReference type="Google" id="ProtNLM"/>
    </source>
</evidence>
<feature type="transmembrane region" description="Helical" evidence="1">
    <location>
        <begin position="391"/>
        <end position="410"/>
    </location>
</feature>
<reference evidence="2" key="1">
    <citation type="submission" date="2022-08" db="EMBL/GenBank/DDBJ databases">
        <title>Streptomyces changanensis sp. nov., an actinomycete isolated from soil.</title>
        <authorList>
            <person name="Wu H."/>
            <person name="Han L."/>
        </authorList>
    </citation>
    <scope>NUCLEOTIDE SEQUENCE</scope>
    <source>
        <strain evidence="2">HL-66</strain>
    </source>
</reference>
<dbReference type="EMBL" id="CP102332">
    <property type="protein sequence ID" value="UUS33924.1"/>
    <property type="molecule type" value="Genomic_DNA"/>
</dbReference>
<keyword evidence="1" id="KW-0472">Membrane</keyword>
<feature type="transmembrane region" description="Helical" evidence="1">
    <location>
        <begin position="422"/>
        <end position="444"/>
    </location>
</feature>
<dbReference type="Proteomes" id="UP001060150">
    <property type="component" value="Chromosome"/>
</dbReference>
<gene>
    <name evidence="2" type="ORF">NRO40_25935</name>
</gene>
<feature type="transmembrane region" description="Helical" evidence="1">
    <location>
        <begin position="869"/>
        <end position="894"/>
    </location>
</feature>
<feature type="transmembrane region" description="Helical" evidence="1">
    <location>
        <begin position="730"/>
        <end position="751"/>
    </location>
</feature>
<keyword evidence="3" id="KW-1185">Reference proteome</keyword>
<name>A0ABY5ND59_9ACTN</name>
<accession>A0ABY5ND59</accession>
<sequence length="914" mass="96555">MKLGVMGERVRRCVGQAAWLLVLVVLGALASLAVTGFLLVGPGIPVPECSGPAVKSPVEQTELDDRRCAWERAVEGISPDAMRRVDIKGSGNDTTEVRLSIVVPSDSTLAQDTAEGKAADELIPFVDAVWGVPTFAGTQPEWKVPVVIVGQGSPQTEIVLSGTVSTRPGDWDFYSKGPTTLQLSLPTMRLRAVTTTWHVLGRGADKLSAETRKRGLQMSVTVVSAGAKPAGYSLPGISSAKELLSSLGPDAPTAGRDVLTAVGRALLAAAGWVALLLAWQAGPPPFGTGTGPLYRLKRITGAVVLVHLTIWVIPWLGPLDYALGSAVPQWRWDELSKWLSWQPAKLAPLPGALVLLVTAILVMVPRLVIALVRGGDTDDPCAWSRMRTVRLGLGAAGALAAAAAALLALADLQRSGASRVAAVLLPSVLTVLLAAVAVSAYFVACRAGWRIRLLPSLMWAAAFVPLVAVGASVHSGGGELPPLIRWSGPLLVGTVAVLATGVVAWWAVTDSRPSRVGLPLAVPVAVLLALAWDREVLGRFGWWDLHELTRQLDGVLGLVLVAATVKALYDSGRSPATDPRALRGLRALGIVLMFIMASGNFSLLTIPSPVTVGAAALMVWMLFPYGQMRRAAVVLAQSREEYLGALNDSVRMGTLRRSLPLLRKAAHAAVADGPPADTRARRRLRSVERASYDVRPVPADGEVVRVHQRAFGAYTSPEPWKRAIRTAANAAVLGAPWTLLSLAGAVVSAGFDHRHPVLAVLTTAVPILLTWVGFGLLYGYFFPVLRGETGLTKALWMWGVMIVPAALQVVASRDPSHWSSWTGTILYGLQALTFAMSLGLFADAAVLAANRMHLGRLTDIHNLGFITAWWSSVAVALASGVATVIIAGVSPFVLDIFPEAPQAPEPSASPSAGV</sequence>
<feature type="transmembrane region" description="Helical" evidence="1">
    <location>
        <begin position="486"/>
        <end position="508"/>
    </location>
</feature>
<dbReference type="RefSeq" id="WP_157901835.1">
    <property type="nucleotide sequence ID" value="NZ_CP102332.1"/>
</dbReference>